<comment type="caution">
    <text evidence="1">The sequence shown here is derived from an EMBL/GenBank/DDBJ whole genome shotgun (WGS) entry which is preliminary data.</text>
</comment>
<evidence type="ECO:0000313" key="2">
    <source>
        <dbReference type="Proteomes" id="UP000629098"/>
    </source>
</evidence>
<proteinExistence type="predicted"/>
<sequence length="162" mass="18012">MTKRQPETEALISYLKTCADSKAVANYEAISNAVGFDVLKNRSRLSRAIEALQKDYGYVATCLPQVGYQFLKDGAVIDTVAKQFESKIRNQVERTESQLQAIDWNHLNPTEVKNAIACSIRVQAHRQLTSPLFKLASFEVASRNDKFLDSAKAAAELMKAIG</sequence>
<protein>
    <submittedName>
        <fullName evidence="1">Uncharacterized protein</fullName>
    </submittedName>
</protein>
<evidence type="ECO:0000313" key="1">
    <source>
        <dbReference type="EMBL" id="MBD2771156.1"/>
    </source>
</evidence>
<dbReference type="AlphaFoldDB" id="A0A8J6XI59"/>
<dbReference type="RefSeq" id="WP_190825449.1">
    <property type="nucleotide sequence ID" value="NZ_CAWPPI010000013.1"/>
</dbReference>
<gene>
    <name evidence="1" type="ORF">ICL16_03210</name>
</gene>
<name>A0A8J6XI59_9CYAN</name>
<dbReference type="EMBL" id="JACXAE010000013">
    <property type="protein sequence ID" value="MBD2771156.1"/>
    <property type="molecule type" value="Genomic_DNA"/>
</dbReference>
<dbReference type="Proteomes" id="UP000629098">
    <property type="component" value="Unassembled WGS sequence"/>
</dbReference>
<keyword evidence="2" id="KW-1185">Reference proteome</keyword>
<reference evidence="1" key="1">
    <citation type="submission" date="2020-09" db="EMBL/GenBank/DDBJ databases">
        <title>Iningainema tapete sp. nov. (Scytonemataceae, Cyanobacteria) from greenhouses in central Florida (USA) produces two types of nodularin with biosynthetic potential for microcystin-LR and anabaenopeptins.</title>
        <authorList>
            <person name="Berthold D.E."/>
            <person name="Lefler F.W."/>
            <person name="Huang I.-S."/>
            <person name="Abdulla H."/>
            <person name="Zimba P.V."/>
            <person name="Laughinghouse H.D. IV."/>
        </authorList>
    </citation>
    <scope>NUCLEOTIDE SEQUENCE</scope>
    <source>
        <strain evidence="1">BLCCT55</strain>
    </source>
</reference>
<accession>A0A8J6XI59</accession>
<organism evidence="1 2">
    <name type="scientific">Iningainema tapete BLCC-T55</name>
    <dbReference type="NCBI Taxonomy" id="2748662"/>
    <lineage>
        <taxon>Bacteria</taxon>
        <taxon>Bacillati</taxon>
        <taxon>Cyanobacteriota</taxon>
        <taxon>Cyanophyceae</taxon>
        <taxon>Nostocales</taxon>
        <taxon>Scytonemataceae</taxon>
        <taxon>Iningainema tapete</taxon>
    </lineage>
</organism>